<keyword evidence="2" id="KW-1185">Reference proteome</keyword>
<dbReference type="Proteomes" id="UP001184833">
    <property type="component" value="Unassembled WGS sequence"/>
</dbReference>
<protein>
    <submittedName>
        <fullName evidence="1">Uncharacterized protein</fullName>
    </submittedName>
</protein>
<proteinExistence type="predicted"/>
<gene>
    <name evidence="1" type="ORF">J2786_002368</name>
</gene>
<dbReference type="EMBL" id="JAVDQX010000002">
    <property type="protein sequence ID" value="MDR6459261.1"/>
    <property type="molecule type" value="Genomic_DNA"/>
</dbReference>
<name>A0ACC6J872_9FLAO</name>
<reference evidence="1" key="1">
    <citation type="submission" date="2023-07" db="EMBL/GenBank/DDBJ databases">
        <title>Sorghum-associated microbial communities from plants grown in Nebraska, USA.</title>
        <authorList>
            <person name="Schachtman D."/>
        </authorList>
    </citation>
    <scope>NUCLEOTIDE SEQUENCE</scope>
    <source>
        <strain evidence="1">DS2329</strain>
    </source>
</reference>
<evidence type="ECO:0000313" key="1">
    <source>
        <dbReference type="EMBL" id="MDR6459261.1"/>
    </source>
</evidence>
<organism evidence="1 2">
    <name type="scientific">Chryseobacterium vietnamense</name>
    <dbReference type="NCBI Taxonomy" id="866785"/>
    <lineage>
        <taxon>Bacteria</taxon>
        <taxon>Pseudomonadati</taxon>
        <taxon>Bacteroidota</taxon>
        <taxon>Flavobacteriia</taxon>
        <taxon>Flavobacteriales</taxon>
        <taxon>Weeksellaceae</taxon>
        <taxon>Chryseobacterium group</taxon>
        <taxon>Chryseobacterium</taxon>
    </lineage>
</organism>
<sequence length="47" mass="5142">MAEEEKKAKPQLPKSEVRTPVKVHVKNGAETKGETNINIGGIKKTNI</sequence>
<accession>A0ACC6J872</accession>
<comment type="caution">
    <text evidence="1">The sequence shown here is derived from an EMBL/GenBank/DDBJ whole genome shotgun (WGS) entry which is preliminary data.</text>
</comment>
<evidence type="ECO:0000313" key="2">
    <source>
        <dbReference type="Proteomes" id="UP001184833"/>
    </source>
</evidence>